<dbReference type="EnsemblMetazoa" id="AARA014033-RA">
    <property type="protein sequence ID" value="AARA014033-PA"/>
    <property type="gene ID" value="AARA014033"/>
</dbReference>
<dbReference type="Proteomes" id="UP000075840">
    <property type="component" value="Unassembled WGS sequence"/>
</dbReference>
<keyword evidence="2" id="KW-0732">Signal</keyword>
<feature type="compositionally biased region" description="Low complexity" evidence="1">
    <location>
        <begin position="138"/>
        <end position="154"/>
    </location>
</feature>
<evidence type="ECO:0000313" key="4">
    <source>
        <dbReference type="Proteomes" id="UP000075840"/>
    </source>
</evidence>
<feature type="compositionally biased region" description="Basic and acidic residues" evidence="1">
    <location>
        <begin position="93"/>
        <end position="112"/>
    </location>
</feature>
<feature type="compositionally biased region" description="Low complexity" evidence="1">
    <location>
        <begin position="78"/>
        <end position="91"/>
    </location>
</feature>
<name>A0A182IEV8_ANOAR</name>
<dbReference type="RefSeq" id="XP_040169182.1">
    <property type="nucleotide sequence ID" value="XM_040313248.1"/>
</dbReference>
<feature type="compositionally biased region" description="Polar residues" evidence="1">
    <location>
        <begin position="113"/>
        <end position="137"/>
    </location>
</feature>
<dbReference type="GeneID" id="120903683"/>
<dbReference type="KEGG" id="aara:120903683"/>
<evidence type="ECO:0000256" key="2">
    <source>
        <dbReference type="SAM" id="SignalP"/>
    </source>
</evidence>
<keyword evidence="4" id="KW-1185">Reference proteome</keyword>
<dbReference type="VEuPathDB" id="VectorBase:AARA014033"/>
<evidence type="ECO:0000313" key="3">
    <source>
        <dbReference type="EnsemblMetazoa" id="AARA014033-PA"/>
    </source>
</evidence>
<accession>A0A182IEV8</accession>
<dbReference type="EMBL" id="APCN01004203">
    <property type="status" value="NOT_ANNOTATED_CDS"/>
    <property type="molecule type" value="Genomic_DNA"/>
</dbReference>
<dbReference type="AlphaFoldDB" id="A0A182IEV8"/>
<feature type="region of interest" description="Disordered" evidence="1">
    <location>
        <begin position="69"/>
        <end position="154"/>
    </location>
</feature>
<feature type="signal peptide" evidence="2">
    <location>
        <begin position="1"/>
        <end position="22"/>
    </location>
</feature>
<reference evidence="3" key="1">
    <citation type="submission" date="2022-08" db="UniProtKB">
        <authorList>
            <consortium name="EnsemblMetazoa"/>
        </authorList>
    </citation>
    <scope>IDENTIFICATION</scope>
    <source>
        <strain evidence="3">Dongola</strain>
    </source>
</reference>
<protein>
    <submittedName>
        <fullName evidence="3">Uncharacterized protein</fullName>
    </submittedName>
</protein>
<sequence length="260" mass="27858">MNVLILWVFALGLICPSTTVLADEVPALVRKVRQQNTLPPDMKSAVKGAPTTDPVIEEDGEFDDALKGQQITEPTGIKKTTQSQATSTTPAVKSKDQRQDVKGGKNPRKDTSESPGDSSSKNPVITDQTKKTTAQSGAPNATTNATASNTPSAPSPIVVNVNVVVQSEPAHGATSCTAPDYNCHLKVLPATQPPRPPSRPNPLHVPRRSSFRRYDSAPIMTTTDAGHEHEHIHIESNGIDYSNSPLGIPRNLRKTSCIFC</sequence>
<proteinExistence type="predicted"/>
<feature type="chain" id="PRO_5043713784" evidence="2">
    <location>
        <begin position="23"/>
        <end position="260"/>
    </location>
</feature>
<evidence type="ECO:0000256" key="1">
    <source>
        <dbReference type="SAM" id="MobiDB-lite"/>
    </source>
</evidence>
<organism evidence="3 4">
    <name type="scientific">Anopheles arabiensis</name>
    <name type="common">Mosquito</name>
    <dbReference type="NCBI Taxonomy" id="7173"/>
    <lineage>
        <taxon>Eukaryota</taxon>
        <taxon>Metazoa</taxon>
        <taxon>Ecdysozoa</taxon>
        <taxon>Arthropoda</taxon>
        <taxon>Hexapoda</taxon>
        <taxon>Insecta</taxon>
        <taxon>Pterygota</taxon>
        <taxon>Neoptera</taxon>
        <taxon>Endopterygota</taxon>
        <taxon>Diptera</taxon>
        <taxon>Nematocera</taxon>
        <taxon>Culicoidea</taxon>
        <taxon>Culicidae</taxon>
        <taxon>Anophelinae</taxon>
        <taxon>Anopheles</taxon>
    </lineage>
</organism>
<dbReference type="VEuPathDB" id="VectorBase:AARA21_011708"/>